<evidence type="ECO:0000256" key="4">
    <source>
        <dbReference type="ARBA" id="ARBA00023163"/>
    </source>
</evidence>
<accession>A0ABT4D6B6</accession>
<dbReference type="InterPro" id="IPR007627">
    <property type="entry name" value="RNA_pol_sigma70_r2"/>
</dbReference>
<feature type="domain" description="RNA polymerase sigma-70 region 4" evidence="6">
    <location>
        <begin position="122"/>
        <end position="170"/>
    </location>
</feature>
<dbReference type="InterPro" id="IPR007630">
    <property type="entry name" value="RNA_pol_sigma70_r4"/>
</dbReference>
<dbReference type="Proteomes" id="UP001144612">
    <property type="component" value="Unassembled WGS sequence"/>
</dbReference>
<evidence type="ECO:0000256" key="2">
    <source>
        <dbReference type="ARBA" id="ARBA00023082"/>
    </source>
</evidence>
<dbReference type="Gene3D" id="1.10.1740.10">
    <property type="match status" value="1"/>
</dbReference>
<protein>
    <submittedName>
        <fullName evidence="7">Sigma-70 family RNA polymerase sigma factor</fullName>
    </submittedName>
</protein>
<proteinExistence type="predicted"/>
<reference evidence="7" key="1">
    <citation type="submission" date="2022-12" db="EMBL/GenBank/DDBJ databases">
        <title>Clostridium sp. nov., isolated from industrial wastewater.</title>
        <authorList>
            <person name="Jiayan W."/>
        </authorList>
    </citation>
    <scope>NUCLEOTIDE SEQUENCE</scope>
    <source>
        <strain evidence="7">ZC22-4</strain>
    </source>
</reference>
<evidence type="ECO:0000256" key="1">
    <source>
        <dbReference type="ARBA" id="ARBA00023015"/>
    </source>
</evidence>
<dbReference type="CDD" id="cd06171">
    <property type="entry name" value="Sigma70_r4"/>
    <property type="match status" value="1"/>
</dbReference>
<dbReference type="Pfam" id="PF04545">
    <property type="entry name" value="Sigma70_r4"/>
    <property type="match status" value="1"/>
</dbReference>
<comment type="caution">
    <text evidence="7">The sequence shown here is derived from an EMBL/GenBank/DDBJ whole genome shotgun (WGS) entry which is preliminary data.</text>
</comment>
<evidence type="ECO:0000259" key="5">
    <source>
        <dbReference type="Pfam" id="PF04542"/>
    </source>
</evidence>
<gene>
    <name evidence="7" type="ORF">OW729_04315</name>
</gene>
<dbReference type="SUPFAM" id="SSF88946">
    <property type="entry name" value="Sigma2 domain of RNA polymerase sigma factors"/>
    <property type="match status" value="1"/>
</dbReference>
<name>A0ABT4D6B6_9CLOT</name>
<dbReference type="InterPro" id="IPR013325">
    <property type="entry name" value="RNA_pol_sigma_r2"/>
</dbReference>
<sequence length="182" mass="20970">MLDQYTGILKSLAYRYKKLGKFHGYTLDDLMQEAYLEAIRAINNFEDRGCSLSTYIYTRVQGKLLRLFRDNKYMLGTREQRRTGSVEPLVSLECPIGENTYILDVLGDNGIDIEKIELKQSISHLPDNLKEVISLKYYGGYTQNEIAEMLNTNQVNISRKEKKAINLIREEMGVTVNETRTA</sequence>
<dbReference type="SUPFAM" id="SSF88659">
    <property type="entry name" value="Sigma3 and sigma4 domains of RNA polymerase sigma factors"/>
    <property type="match status" value="1"/>
</dbReference>
<dbReference type="InterPro" id="IPR013324">
    <property type="entry name" value="RNA_pol_sigma_r3/r4-like"/>
</dbReference>
<dbReference type="InterPro" id="IPR014284">
    <property type="entry name" value="RNA_pol_sigma-70_dom"/>
</dbReference>
<evidence type="ECO:0000313" key="8">
    <source>
        <dbReference type="Proteomes" id="UP001144612"/>
    </source>
</evidence>
<feature type="domain" description="RNA polymerase sigma-70 region 2" evidence="5">
    <location>
        <begin position="3"/>
        <end position="72"/>
    </location>
</feature>
<dbReference type="Gene3D" id="1.20.140.160">
    <property type="match status" value="1"/>
</dbReference>
<evidence type="ECO:0000256" key="3">
    <source>
        <dbReference type="ARBA" id="ARBA00023125"/>
    </source>
</evidence>
<evidence type="ECO:0000259" key="6">
    <source>
        <dbReference type="Pfam" id="PF04545"/>
    </source>
</evidence>
<organism evidence="7 8">
    <name type="scientific">Clostridium brassicae</name>
    <dbReference type="NCBI Taxonomy" id="2999072"/>
    <lineage>
        <taxon>Bacteria</taxon>
        <taxon>Bacillati</taxon>
        <taxon>Bacillota</taxon>
        <taxon>Clostridia</taxon>
        <taxon>Eubacteriales</taxon>
        <taxon>Clostridiaceae</taxon>
        <taxon>Clostridium</taxon>
    </lineage>
</organism>
<dbReference type="RefSeq" id="WP_268060228.1">
    <property type="nucleotide sequence ID" value="NZ_JAPQFJ010000003.1"/>
</dbReference>
<keyword evidence="1" id="KW-0805">Transcription regulation</keyword>
<keyword evidence="3" id="KW-0238">DNA-binding</keyword>
<dbReference type="NCBIfam" id="TIGR02937">
    <property type="entry name" value="sigma70-ECF"/>
    <property type="match status" value="1"/>
</dbReference>
<dbReference type="Pfam" id="PF04542">
    <property type="entry name" value="Sigma70_r2"/>
    <property type="match status" value="1"/>
</dbReference>
<dbReference type="EMBL" id="JAPQFJ010000003">
    <property type="protein sequence ID" value="MCY6957827.1"/>
    <property type="molecule type" value="Genomic_DNA"/>
</dbReference>
<keyword evidence="8" id="KW-1185">Reference proteome</keyword>
<evidence type="ECO:0000313" key="7">
    <source>
        <dbReference type="EMBL" id="MCY6957827.1"/>
    </source>
</evidence>
<keyword evidence="2" id="KW-0731">Sigma factor</keyword>
<dbReference type="PANTHER" id="PTHR30385">
    <property type="entry name" value="SIGMA FACTOR F FLAGELLAR"/>
    <property type="match status" value="1"/>
</dbReference>
<keyword evidence="4" id="KW-0804">Transcription</keyword>